<proteinExistence type="predicted"/>
<comment type="caution">
    <text evidence="2">The sequence shown here is derived from an EMBL/GenBank/DDBJ whole genome shotgun (WGS) entry which is preliminary data.</text>
</comment>
<dbReference type="Pfam" id="PF05257">
    <property type="entry name" value="CHAP"/>
    <property type="match status" value="1"/>
</dbReference>
<evidence type="ECO:0000313" key="2">
    <source>
        <dbReference type="EMBL" id="MFD2936296.1"/>
    </source>
</evidence>
<dbReference type="EMBL" id="JBHUOM010000023">
    <property type="protein sequence ID" value="MFD2936296.1"/>
    <property type="molecule type" value="Genomic_DNA"/>
</dbReference>
<feature type="domain" description="Peptidase C51" evidence="1">
    <location>
        <begin position="40"/>
        <end position="134"/>
    </location>
</feature>
<accession>A0ABW6ALV8</accession>
<evidence type="ECO:0000259" key="1">
    <source>
        <dbReference type="Pfam" id="PF05257"/>
    </source>
</evidence>
<organism evidence="2 3">
    <name type="scientific">Spirosoma flavum</name>
    <dbReference type="NCBI Taxonomy" id="2048557"/>
    <lineage>
        <taxon>Bacteria</taxon>
        <taxon>Pseudomonadati</taxon>
        <taxon>Bacteroidota</taxon>
        <taxon>Cytophagia</taxon>
        <taxon>Cytophagales</taxon>
        <taxon>Cytophagaceae</taxon>
        <taxon>Spirosoma</taxon>
    </lineage>
</organism>
<name>A0ABW6ALV8_9BACT</name>
<sequence length="168" mass="18168">MDLLTKVISIATTQIGVTEDPPGSNRGYSVEQYLKSVGLGSGYSWCASFLYWCFQKAATDLEIKNPAIKTGGVIDHWRRAPAKAKITAAQARKSPDLVKPGCIGILLLDAHTGAGHTFIVEKISGLRLTTIEGNSNNGGSREGIGVFRLDRRKLTDSILVGFLDYSRV</sequence>
<reference evidence="3" key="1">
    <citation type="journal article" date="2019" name="Int. J. Syst. Evol. Microbiol.">
        <title>The Global Catalogue of Microorganisms (GCM) 10K type strain sequencing project: providing services to taxonomists for standard genome sequencing and annotation.</title>
        <authorList>
            <consortium name="The Broad Institute Genomics Platform"/>
            <consortium name="The Broad Institute Genome Sequencing Center for Infectious Disease"/>
            <person name="Wu L."/>
            <person name="Ma J."/>
        </authorList>
    </citation>
    <scope>NUCLEOTIDE SEQUENCE [LARGE SCALE GENOMIC DNA]</scope>
    <source>
        <strain evidence="3">KCTC 52490</strain>
    </source>
</reference>
<keyword evidence="3" id="KW-1185">Reference proteome</keyword>
<dbReference type="RefSeq" id="WP_381504969.1">
    <property type="nucleotide sequence ID" value="NZ_JBHUOM010000023.1"/>
</dbReference>
<gene>
    <name evidence="2" type="ORF">ACFS25_21120</name>
</gene>
<evidence type="ECO:0000313" key="3">
    <source>
        <dbReference type="Proteomes" id="UP001597512"/>
    </source>
</evidence>
<dbReference type="InterPro" id="IPR007921">
    <property type="entry name" value="CHAP_dom"/>
</dbReference>
<dbReference type="Proteomes" id="UP001597512">
    <property type="component" value="Unassembled WGS sequence"/>
</dbReference>
<protein>
    <submittedName>
        <fullName evidence="2">CHAP domain-containing protein</fullName>
    </submittedName>
</protein>